<evidence type="ECO:0000313" key="1">
    <source>
        <dbReference type="EMBL" id="CAL1678028.1"/>
    </source>
</evidence>
<evidence type="ECO:0000313" key="2">
    <source>
        <dbReference type="Proteomes" id="UP001497644"/>
    </source>
</evidence>
<name>A0AAV2NCX7_9HYME</name>
<dbReference type="AlphaFoldDB" id="A0AAV2NCX7"/>
<dbReference type="Proteomes" id="UP001497644">
    <property type="component" value="Chromosome 13"/>
</dbReference>
<proteinExistence type="predicted"/>
<sequence length="88" mass="10494">MLQMRRSRGNEEATQERRYVGWKIPSKYFLPASAVRHGPLSFDVKRSARRVREKLRETQTKHFAALSRIDLREQIRFHVAARRMISLN</sequence>
<gene>
    <name evidence="1" type="ORF">LPLAT_LOCUS3946</name>
</gene>
<dbReference type="EMBL" id="OZ034836">
    <property type="protein sequence ID" value="CAL1678028.1"/>
    <property type="molecule type" value="Genomic_DNA"/>
</dbReference>
<keyword evidence="2" id="KW-1185">Reference proteome</keyword>
<protein>
    <submittedName>
        <fullName evidence="1">Uncharacterized protein</fullName>
    </submittedName>
</protein>
<organism evidence="1 2">
    <name type="scientific">Lasius platythorax</name>
    <dbReference type="NCBI Taxonomy" id="488582"/>
    <lineage>
        <taxon>Eukaryota</taxon>
        <taxon>Metazoa</taxon>
        <taxon>Ecdysozoa</taxon>
        <taxon>Arthropoda</taxon>
        <taxon>Hexapoda</taxon>
        <taxon>Insecta</taxon>
        <taxon>Pterygota</taxon>
        <taxon>Neoptera</taxon>
        <taxon>Endopterygota</taxon>
        <taxon>Hymenoptera</taxon>
        <taxon>Apocrita</taxon>
        <taxon>Aculeata</taxon>
        <taxon>Formicoidea</taxon>
        <taxon>Formicidae</taxon>
        <taxon>Formicinae</taxon>
        <taxon>Lasius</taxon>
        <taxon>Lasius</taxon>
    </lineage>
</organism>
<reference evidence="1" key="1">
    <citation type="submission" date="2024-04" db="EMBL/GenBank/DDBJ databases">
        <authorList>
            <consortium name="Molecular Ecology Group"/>
        </authorList>
    </citation>
    <scope>NUCLEOTIDE SEQUENCE</scope>
</reference>
<accession>A0AAV2NCX7</accession>